<dbReference type="Proteomes" id="UP000244937">
    <property type="component" value="Chromosome"/>
</dbReference>
<evidence type="ECO:0000313" key="2">
    <source>
        <dbReference type="EMBL" id="AWI26324.1"/>
    </source>
</evidence>
<dbReference type="Pfam" id="PF12867">
    <property type="entry name" value="DinB_2"/>
    <property type="match status" value="1"/>
</dbReference>
<keyword evidence="3" id="KW-1185">Reference proteome</keyword>
<dbReference type="AlphaFoldDB" id="A0A2S1SIT1"/>
<name>A0A2S1SIT1_9FLAO</name>
<organism evidence="2 3">
    <name type="scientific">Flavobacterium pallidum</name>
    <dbReference type="NCBI Taxonomy" id="2172098"/>
    <lineage>
        <taxon>Bacteria</taxon>
        <taxon>Pseudomonadati</taxon>
        <taxon>Bacteroidota</taxon>
        <taxon>Flavobacteriia</taxon>
        <taxon>Flavobacteriales</taxon>
        <taxon>Flavobacteriaceae</taxon>
        <taxon>Flavobacterium</taxon>
    </lineage>
</organism>
<evidence type="ECO:0000313" key="3">
    <source>
        <dbReference type="Proteomes" id="UP000244937"/>
    </source>
</evidence>
<dbReference type="InterPro" id="IPR024775">
    <property type="entry name" value="DinB-like"/>
</dbReference>
<dbReference type="SUPFAM" id="SSF109854">
    <property type="entry name" value="DinB/YfiT-like putative metalloenzymes"/>
    <property type="match status" value="1"/>
</dbReference>
<dbReference type="RefSeq" id="WP_108904102.1">
    <property type="nucleotide sequence ID" value="NZ_CP029187.1"/>
</dbReference>
<reference evidence="2 3" key="1">
    <citation type="submission" date="2018-05" db="EMBL/GenBank/DDBJ databases">
        <title>Genome sequencing of Flavobacterium sp. HYN0049.</title>
        <authorList>
            <person name="Yi H."/>
            <person name="Baek C."/>
        </authorList>
    </citation>
    <scope>NUCLEOTIDE SEQUENCE [LARGE SCALE GENOMIC DNA]</scope>
    <source>
        <strain evidence="2 3">HYN0049</strain>
    </source>
</reference>
<dbReference type="OrthoDB" id="119432at2"/>
<dbReference type="Gene3D" id="1.20.120.450">
    <property type="entry name" value="dinb family like domain"/>
    <property type="match status" value="1"/>
</dbReference>
<dbReference type="InterPro" id="IPR034660">
    <property type="entry name" value="DinB/YfiT-like"/>
</dbReference>
<feature type="domain" description="DinB-like" evidence="1">
    <location>
        <begin position="15"/>
        <end position="137"/>
    </location>
</feature>
<proteinExistence type="predicted"/>
<evidence type="ECO:0000259" key="1">
    <source>
        <dbReference type="Pfam" id="PF12867"/>
    </source>
</evidence>
<protein>
    <submittedName>
        <fullName evidence="2">DinB family protein</fullName>
    </submittedName>
</protein>
<dbReference type="KEGG" id="fpal:HYN49_10660"/>
<sequence>MEIKSIAKFIKYYMQSRAITNAVICVIPPDKMDWSYQPGKFTIADLIRHIAAIEREVFMEVIQGNKPAYKGCRKEGAADYEEVMSYFKQLHKESIEILSGIRDENLENEVTTLDGKTTTMGNFLRALIVHEVHHRAVLCLYLNLLGVSTPPVIGLMEEQVIEVSK</sequence>
<accession>A0A2S1SIT1</accession>
<dbReference type="EMBL" id="CP029187">
    <property type="protein sequence ID" value="AWI26324.1"/>
    <property type="molecule type" value="Genomic_DNA"/>
</dbReference>
<gene>
    <name evidence="2" type="ORF">HYN49_10660</name>
</gene>